<dbReference type="SUPFAM" id="SSF53335">
    <property type="entry name" value="S-adenosyl-L-methionine-dependent methyltransferases"/>
    <property type="match status" value="1"/>
</dbReference>
<keyword evidence="6" id="KW-1185">Reference proteome</keyword>
<dbReference type="GO" id="GO:0006412">
    <property type="term" value="P:translation"/>
    <property type="evidence" value="ECO:0007669"/>
    <property type="project" value="InterPro"/>
</dbReference>
<dbReference type="InterPro" id="IPR015324">
    <property type="entry name" value="Ribosomal_Rsm22-like"/>
</dbReference>
<proteinExistence type="predicted"/>
<reference evidence="5 6" key="1">
    <citation type="journal article" date="2011" name="PLoS Genet.">
        <title>Azospirillum genomes reveal transition of bacteria from aquatic to terrestrial environments.</title>
        <authorList>
            <person name="Wisniewski-Dye F."/>
            <person name="Borziak K."/>
            <person name="Khalsa-Moyers G."/>
            <person name="Alexandre G."/>
            <person name="Sukharnikov L.O."/>
            <person name="Wuichet K."/>
            <person name="Hurst G.B."/>
            <person name="McDonald W.H."/>
            <person name="Robertson J.S."/>
            <person name="Barbe V."/>
            <person name="Calteau A."/>
            <person name="Rouy Z."/>
            <person name="Mangenot S."/>
            <person name="Prigent-Combaret C."/>
            <person name="Normand P."/>
            <person name="Boyer M."/>
            <person name="Siguier P."/>
            <person name="Dessaux Y."/>
            <person name="Elmerich C."/>
            <person name="Condemine G."/>
            <person name="Krishnen G."/>
            <person name="Kennedy I."/>
            <person name="Paterson A.H."/>
            <person name="Gonzalez V."/>
            <person name="Mavingui P."/>
            <person name="Zhulin I.B."/>
        </authorList>
    </citation>
    <scope>NUCLEOTIDE SEQUENCE [LARGE SCALE GENOMIC DNA]</scope>
    <source>
        <strain evidence="5 6">Sp245</strain>
    </source>
</reference>
<dbReference type="PANTHER" id="PTHR13184:SF5">
    <property type="entry name" value="METHYLTRANSFERASE-LIKE PROTEIN 17, MITOCHONDRIAL"/>
    <property type="match status" value="1"/>
</dbReference>
<dbReference type="Proteomes" id="UP000007319">
    <property type="component" value="Plasmid AZOBR_p1"/>
</dbReference>
<evidence type="ECO:0000313" key="6">
    <source>
        <dbReference type="Proteomes" id="UP000007319"/>
    </source>
</evidence>
<keyword evidence="2" id="KW-0809">Transit peptide</keyword>
<evidence type="ECO:0000256" key="3">
    <source>
        <dbReference type="ARBA" id="ARBA00023004"/>
    </source>
</evidence>
<keyword evidence="3" id="KW-0408">Iron</keyword>
<dbReference type="AlphaFoldDB" id="A0A9P1NNE1"/>
<dbReference type="EMBL" id="HE577328">
    <property type="protein sequence ID" value="CCC99579.1"/>
    <property type="molecule type" value="Genomic_DNA"/>
</dbReference>
<evidence type="ECO:0008006" key="7">
    <source>
        <dbReference type="Google" id="ProtNLM"/>
    </source>
</evidence>
<protein>
    <recommendedName>
        <fullName evidence="7">Methyltransferase type 11</fullName>
    </recommendedName>
</protein>
<keyword evidence="5" id="KW-0614">Plasmid</keyword>
<dbReference type="InterPro" id="IPR029063">
    <property type="entry name" value="SAM-dependent_MTases_sf"/>
</dbReference>
<name>A0A9P1NNE1_9PROT</name>
<evidence type="ECO:0000256" key="1">
    <source>
        <dbReference type="ARBA" id="ARBA00022723"/>
    </source>
</evidence>
<dbReference type="RefSeq" id="WP_014197087.1">
    <property type="nucleotide sequence ID" value="NC_016594.1"/>
</dbReference>
<dbReference type="KEGG" id="abs:AZOBR_p110055"/>
<dbReference type="InterPro" id="IPR052571">
    <property type="entry name" value="Mt_RNA_Methyltransferase"/>
</dbReference>
<evidence type="ECO:0000256" key="4">
    <source>
        <dbReference type="ARBA" id="ARBA00023014"/>
    </source>
</evidence>
<dbReference type="Pfam" id="PF09243">
    <property type="entry name" value="Rsm22"/>
    <property type="match status" value="1"/>
</dbReference>
<keyword evidence="1" id="KW-0479">Metal-binding</keyword>
<dbReference type="GO" id="GO:0015935">
    <property type="term" value="C:small ribosomal subunit"/>
    <property type="evidence" value="ECO:0007669"/>
    <property type="project" value="TreeGrafter"/>
</dbReference>
<sequence>MELPPSLRHAVDRALDGIALSDLKRAADRLSQRYRAEVRDGHFHLSDDLAARAYLATRLPATFAAVRSSMEAVAEAFPDFAPVTALDVGAGPGTALWAASDCWASLDDALLIEGSPAIRAVGETLSQAAAPARIAWRAGDATGDLPGLEPRDLVTLAYVLDELAEPARDRLVDRLWSLTAGTLLIVEPGTPAGWARIIRARERLVAAGAHLVAPCVHSAACPLAAPDWCHFSRRVARSRLHRMAKGAEVPWEDEKFVYIAASRQPGIRRPDARIIAPPWSAGNGRIGFKLCGRDGTRTERILGKRDGAAFKAARRLDWGDGLSTPDQPES</sequence>
<organism evidence="5 6">
    <name type="scientific">Azospirillum baldaniorum</name>
    <dbReference type="NCBI Taxonomy" id="1064539"/>
    <lineage>
        <taxon>Bacteria</taxon>
        <taxon>Pseudomonadati</taxon>
        <taxon>Pseudomonadota</taxon>
        <taxon>Alphaproteobacteria</taxon>
        <taxon>Rhodospirillales</taxon>
        <taxon>Azospirillaceae</taxon>
        <taxon>Azospirillum</taxon>
    </lineage>
</organism>
<evidence type="ECO:0000313" key="5">
    <source>
        <dbReference type="EMBL" id="CCC99579.1"/>
    </source>
</evidence>
<dbReference type="Gene3D" id="3.40.50.150">
    <property type="entry name" value="Vaccinia Virus protein VP39"/>
    <property type="match status" value="1"/>
</dbReference>
<dbReference type="PANTHER" id="PTHR13184">
    <property type="entry name" value="37S RIBOSOMAL PROTEIN S22"/>
    <property type="match status" value="1"/>
</dbReference>
<dbReference type="GO" id="GO:0046872">
    <property type="term" value="F:metal ion binding"/>
    <property type="evidence" value="ECO:0007669"/>
    <property type="project" value="UniProtKB-KW"/>
</dbReference>
<accession>A0A9P1NNE1</accession>
<dbReference type="GO" id="GO:0008168">
    <property type="term" value="F:methyltransferase activity"/>
    <property type="evidence" value="ECO:0007669"/>
    <property type="project" value="InterPro"/>
</dbReference>
<keyword evidence="4" id="KW-0411">Iron-sulfur</keyword>
<dbReference type="GO" id="GO:0003735">
    <property type="term" value="F:structural constituent of ribosome"/>
    <property type="evidence" value="ECO:0007669"/>
    <property type="project" value="TreeGrafter"/>
</dbReference>
<evidence type="ECO:0000256" key="2">
    <source>
        <dbReference type="ARBA" id="ARBA00022946"/>
    </source>
</evidence>
<gene>
    <name evidence="5" type="ORF">AZOBR_p110055</name>
</gene>
<geneLocation type="plasmid" evidence="5 6">
    <name>AZOBR_p1</name>
</geneLocation>
<dbReference type="GO" id="GO:0051536">
    <property type="term" value="F:iron-sulfur cluster binding"/>
    <property type="evidence" value="ECO:0007669"/>
    <property type="project" value="UniProtKB-KW"/>
</dbReference>